<dbReference type="InterPro" id="IPR000182">
    <property type="entry name" value="GNAT_dom"/>
</dbReference>
<dbReference type="Pfam" id="PF00583">
    <property type="entry name" value="Acetyltransf_1"/>
    <property type="match status" value="1"/>
</dbReference>
<feature type="domain" description="N-acetyltransferase" evidence="1">
    <location>
        <begin position="11"/>
        <end position="208"/>
    </location>
</feature>
<dbReference type="PROSITE" id="PS51186">
    <property type="entry name" value="GNAT"/>
    <property type="match status" value="1"/>
</dbReference>
<proteinExistence type="predicted"/>
<dbReference type="AlphaFoldDB" id="A0A9D7DZS3"/>
<dbReference type="PANTHER" id="PTHR13170">
    <property type="entry name" value="O-GLCNACASE"/>
    <property type="match status" value="1"/>
</dbReference>
<organism evidence="2 3">
    <name type="scientific">Candidatus Methylophosphatis roskildensis</name>
    <dbReference type="NCBI Taxonomy" id="2899263"/>
    <lineage>
        <taxon>Bacteria</taxon>
        <taxon>Pseudomonadati</taxon>
        <taxon>Pseudomonadota</taxon>
        <taxon>Betaproteobacteria</taxon>
        <taxon>Nitrosomonadales</taxon>
        <taxon>Sterolibacteriaceae</taxon>
        <taxon>Candidatus Methylophosphatis</taxon>
    </lineage>
</organism>
<sequence>MQSTPDQPQHPAIRPYRPDDLDAVYAICLGTGDSGADATGLYRDPNLIGHVYAGPYVTLEPDLCFVLADRDAVWGYVLGTRDSARFEQLCEREWFAQLRQRYPMPAADDQSRDARMQRLIHTGYRADADLAAWPAHLHIDLLPPVQGKGWGRHLLRIFLDRLLELDVSGVHLLTGPSNPRAMAFYRRAGFVPVKSTANVIAYGMRLRP</sequence>
<protein>
    <submittedName>
        <fullName evidence="2">GNAT family N-acetyltransferase</fullName>
    </submittedName>
</protein>
<evidence type="ECO:0000259" key="1">
    <source>
        <dbReference type="PROSITE" id="PS51186"/>
    </source>
</evidence>
<comment type="caution">
    <text evidence="2">The sequence shown here is derived from an EMBL/GenBank/DDBJ whole genome shotgun (WGS) entry which is preliminary data.</text>
</comment>
<dbReference type="InterPro" id="IPR051822">
    <property type="entry name" value="Glycosyl_Hydrolase_84"/>
</dbReference>
<evidence type="ECO:0000313" key="3">
    <source>
        <dbReference type="Proteomes" id="UP000807785"/>
    </source>
</evidence>
<dbReference type="Proteomes" id="UP000807785">
    <property type="component" value="Unassembled WGS sequence"/>
</dbReference>
<dbReference type="PANTHER" id="PTHR13170:SF16">
    <property type="entry name" value="PROTEIN O-GLCNACASE"/>
    <property type="match status" value="1"/>
</dbReference>
<dbReference type="InterPro" id="IPR016181">
    <property type="entry name" value="Acyl_CoA_acyltransferase"/>
</dbReference>
<evidence type="ECO:0000313" key="2">
    <source>
        <dbReference type="EMBL" id="MBK6973920.1"/>
    </source>
</evidence>
<dbReference type="Gene3D" id="3.40.630.30">
    <property type="match status" value="1"/>
</dbReference>
<accession>A0A9D7DZS3</accession>
<name>A0A9D7DZS3_9PROT</name>
<dbReference type="SUPFAM" id="SSF55729">
    <property type="entry name" value="Acyl-CoA N-acyltransferases (Nat)"/>
    <property type="match status" value="1"/>
</dbReference>
<dbReference type="GO" id="GO:0016747">
    <property type="term" value="F:acyltransferase activity, transferring groups other than amino-acyl groups"/>
    <property type="evidence" value="ECO:0007669"/>
    <property type="project" value="InterPro"/>
</dbReference>
<dbReference type="EMBL" id="JADJEV010000004">
    <property type="protein sequence ID" value="MBK6973920.1"/>
    <property type="molecule type" value="Genomic_DNA"/>
</dbReference>
<reference evidence="2" key="1">
    <citation type="submission" date="2020-10" db="EMBL/GenBank/DDBJ databases">
        <title>Connecting structure to function with the recovery of over 1000 high-quality activated sludge metagenome-assembled genomes encoding full-length rRNA genes using long-read sequencing.</title>
        <authorList>
            <person name="Singleton C.M."/>
            <person name="Petriglieri F."/>
            <person name="Kristensen J.M."/>
            <person name="Kirkegaard R.H."/>
            <person name="Michaelsen T.Y."/>
            <person name="Andersen M.H."/>
            <person name="Karst S.M."/>
            <person name="Dueholm M.S."/>
            <person name="Nielsen P.H."/>
            <person name="Albertsen M."/>
        </authorList>
    </citation>
    <scope>NUCLEOTIDE SEQUENCE</scope>
    <source>
        <strain evidence="2">Bjer_18-Q3-R1-45_BAT3C.347</strain>
    </source>
</reference>
<gene>
    <name evidence="2" type="ORF">IPH26_13650</name>
</gene>